<sequence>MLKRLEPASLGDALHDICEHLEFAGVRDILACFDPLHPRHAHWAAALEAAPSQLQPLISLFQLGGSATDAELAALPQEALATLRAESLLKAAGDGWWLGGLMLMPAQGLWLLCHMAKPNPTLYFGDDSIGLALRLSAEPDQAVLDLCAGPGIQTLRAAQMGARVTAVEINPVAAALARLNAAANGLGERIDVRIGDLYKVLGDERFDRIIANPPLLPIPDDLPYPFVGHGGPDGLNITRRIIEGLPERLTARGNARLIGTTLSDGYLPLCLDELEVTAARLKLDIRMYVTAHHGLHDGAVYFEGLAATCASTGQVSVEAARVAYRTFLNRQDATHLCAYFLHIVTGDGRLDLIDVAQDPPHDLWFTV</sequence>
<keyword evidence="3" id="KW-0949">S-adenosyl-L-methionine</keyword>
<dbReference type="Gene3D" id="3.40.50.150">
    <property type="entry name" value="Vaccinia Virus protein VP39"/>
    <property type="match status" value="1"/>
</dbReference>
<keyword evidence="1 5" id="KW-0489">Methyltransferase</keyword>
<dbReference type="CDD" id="cd02440">
    <property type="entry name" value="AdoMet_MTases"/>
    <property type="match status" value="1"/>
</dbReference>
<dbReference type="EMBL" id="JAPVOI010000005">
    <property type="protein sequence ID" value="MCZ4093466.1"/>
    <property type="molecule type" value="Genomic_DNA"/>
</dbReference>
<dbReference type="PANTHER" id="PTHR45875">
    <property type="entry name" value="METHYLTRANSFERASE N6AMT1"/>
    <property type="match status" value="1"/>
</dbReference>
<dbReference type="InterPro" id="IPR029063">
    <property type="entry name" value="SAM-dependent_MTases_sf"/>
</dbReference>
<dbReference type="GO" id="GO:0008168">
    <property type="term" value="F:methyltransferase activity"/>
    <property type="evidence" value="ECO:0007669"/>
    <property type="project" value="UniProtKB-KW"/>
</dbReference>
<dbReference type="InterPro" id="IPR007848">
    <property type="entry name" value="Small_mtfrase_dom"/>
</dbReference>
<proteinExistence type="predicted"/>
<evidence type="ECO:0000256" key="1">
    <source>
        <dbReference type="ARBA" id="ARBA00022603"/>
    </source>
</evidence>
<dbReference type="GO" id="GO:0032259">
    <property type="term" value="P:methylation"/>
    <property type="evidence" value="ECO:0007669"/>
    <property type="project" value="UniProtKB-KW"/>
</dbReference>
<evidence type="ECO:0000313" key="6">
    <source>
        <dbReference type="Proteomes" id="UP001079430"/>
    </source>
</evidence>
<feature type="domain" description="Methyltransferase small" evidence="4">
    <location>
        <begin position="133"/>
        <end position="215"/>
    </location>
</feature>
<protein>
    <submittedName>
        <fullName evidence="5">Methyltransferase</fullName>
    </submittedName>
</protein>
<comment type="caution">
    <text evidence="5">The sequence shown here is derived from an EMBL/GenBank/DDBJ whole genome shotgun (WGS) entry which is preliminary data.</text>
</comment>
<reference evidence="5" key="1">
    <citation type="submission" date="2022-10" db="EMBL/GenBank/DDBJ databases">
        <title>Whole genome sequencing of three plant growth promoting bacteria isolated from Vachellia tortilis subsp. raddiana in Morocco.</title>
        <authorList>
            <person name="Hnini M."/>
            <person name="Zouagui R."/>
            <person name="Zouagui H."/>
            <person name="Chemao Elfihri M.-W."/>
            <person name="Ibrahimi A."/>
            <person name="Sbabou L."/>
            <person name="Aurag J."/>
        </authorList>
    </citation>
    <scope>NUCLEOTIDE SEQUENCE</scope>
    <source>
        <strain evidence="5">LMR678</strain>
    </source>
</reference>
<keyword evidence="6" id="KW-1185">Reference proteome</keyword>
<name>A0ABT4KQA3_9HYPH</name>
<dbReference type="PANTHER" id="PTHR45875:SF1">
    <property type="entry name" value="METHYLTRANSFERASE N6AMT1"/>
    <property type="match status" value="1"/>
</dbReference>
<accession>A0ABT4KQA3</accession>
<gene>
    <name evidence="5" type="ORF">O3W52_26890</name>
</gene>
<dbReference type="SUPFAM" id="SSF53335">
    <property type="entry name" value="S-adenosyl-L-methionine-dependent methyltransferases"/>
    <property type="match status" value="1"/>
</dbReference>
<evidence type="ECO:0000259" key="4">
    <source>
        <dbReference type="Pfam" id="PF05175"/>
    </source>
</evidence>
<organism evidence="5 6">
    <name type="scientific">Sinorhizobium psoraleae</name>
    <dbReference type="NCBI Taxonomy" id="520838"/>
    <lineage>
        <taxon>Bacteria</taxon>
        <taxon>Pseudomonadati</taxon>
        <taxon>Pseudomonadota</taxon>
        <taxon>Alphaproteobacteria</taxon>
        <taxon>Hyphomicrobiales</taxon>
        <taxon>Rhizobiaceae</taxon>
        <taxon>Sinorhizobium/Ensifer group</taxon>
        <taxon>Sinorhizobium</taxon>
    </lineage>
</organism>
<keyword evidence="2" id="KW-0808">Transferase</keyword>
<evidence type="ECO:0000256" key="2">
    <source>
        <dbReference type="ARBA" id="ARBA00022679"/>
    </source>
</evidence>
<dbReference type="Proteomes" id="UP001079430">
    <property type="component" value="Unassembled WGS sequence"/>
</dbReference>
<dbReference type="RefSeq" id="WP_269285242.1">
    <property type="nucleotide sequence ID" value="NZ_JAPVOI010000005.1"/>
</dbReference>
<evidence type="ECO:0000256" key="3">
    <source>
        <dbReference type="ARBA" id="ARBA00022691"/>
    </source>
</evidence>
<dbReference type="InterPro" id="IPR052190">
    <property type="entry name" value="Euk-Arch_PrmC-MTase"/>
</dbReference>
<evidence type="ECO:0000313" key="5">
    <source>
        <dbReference type="EMBL" id="MCZ4093466.1"/>
    </source>
</evidence>
<dbReference type="Pfam" id="PF05175">
    <property type="entry name" value="MTS"/>
    <property type="match status" value="1"/>
</dbReference>